<protein>
    <submittedName>
        <fullName evidence="1">Uncharacterized protein</fullName>
    </submittedName>
</protein>
<name>A0A0E9V4D6_ANGAN</name>
<proteinExistence type="predicted"/>
<accession>A0A0E9V4D6</accession>
<dbReference type="EMBL" id="GBXM01035593">
    <property type="protein sequence ID" value="JAH72984.1"/>
    <property type="molecule type" value="Transcribed_RNA"/>
</dbReference>
<dbReference type="AlphaFoldDB" id="A0A0E9V4D6"/>
<evidence type="ECO:0000313" key="1">
    <source>
        <dbReference type="EMBL" id="JAH72984.1"/>
    </source>
</evidence>
<sequence length="26" mass="2902">MTWFKVIGSQVRDNGLGLTADVQRPL</sequence>
<reference evidence="1" key="1">
    <citation type="submission" date="2014-11" db="EMBL/GenBank/DDBJ databases">
        <authorList>
            <person name="Amaro Gonzalez C."/>
        </authorList>
    </citation>
    <scope>NUCLEOTIDE SEQUENCE</scope>
</reference>
<reference evidence="1" key="2">
    <citation type="journal article" date="2015" name="Fish Shellfish Immunol.">
        <title>Early steps in the European eel (Anguilla anguilla)-Vibrio vulnificus interaction in the gills: Role of the RtxA13 toxin.</title>
        <authorList>
            <person name="Callol A."/>
            <person name="Pajuelo D."/>
            <person name="Ebbesson L."/>
            <person name="Teles M."/>
            <person name="MacKenzie S."/>
            <person name="Amaro C."/>
        </authorList>
    </citation>
    <scope>NUCLEOTIDE SEQUENCE</scope>
</reference>
<organism evidence="1">
    <name type="scientific">Anguilla anguilla</name>
    <name type="common">European freshwater eel</name>
    <name type="synonym">Muraena anguilla</name>
    <dbReference type="NCBI Taxonomy" id="7936"/>
    <lineage>
        <taxon>Eukaryota</taxon>
        <taxon>Metazoa</taxon>
        <taxon>Chordata</taxon>
        <taxon>Craniata</taxon>
        <taxon>Vertebrata</taxon>
        <taxon>Euteleostomi</taxon>
        <taxon>Actinopterygii</taxon>
        <taxon>Neopterygii</taxon>
        <taxon>Teleostei</taxon>
        <taxon>Anguilliformes</taxon>
        <taxon>Anguillidae</taxon>
        <taxon>Anguilla</taxon>
    </lineage>
</organism>